<name>A0A367ZI63_9BACT</name>
<dbReference type="GO" id="GO:0004818">
    <property type="term" value="F:glutamate-tRNA ligase activity"/>
    <property type="evidence" value="ECO:0007669"/>
    <property type="project" value="UniProtKB-UniRule"/>
</dbReference>
<dbReference type="PANTHER" id="PTHR43311">
    <property type="entry name" value="GLUTAMATE--TRNA LIGASE"/>
    <property type="match status" value="1"/>
</dbReference>
<comment type="subunit">
    <text evidence="7">Monomer.</text>
</comment>
<keyword evidence="5 7" id="KW-0648">Protein biosynthesis</keyword>
<dbReference type="PANTHER" id="PTHR43311:SF2">
    <property type="entry name" value="GLUTAMATE--TRNA LIGASE, MITOCHONDRIAL-RELATED"/>
    <property type="match status" value="1"/>
</dbReference>
<gene>
    <name evidence="7" type="primary">gltX</name>
    <name evidence="10" type="ORF">OZSIB_2838</name>
</gene>
<dbReference type="HAMAP" id="MF_00022">
    <property type="entry name" value="Glu_tRNA_synth_type1"/>
    <property type="match status" value="1"/>
</dbReference>
<dbReference type="InterPro" id="IPR020751">
    <property type="entry name" value="aa-tRNA-synth_I_codon-bd_sub2"/>
</dbReference>
<accession>A0A367ZI63</accession>
<dbReference type="InterPro" id="IPR014729">
    <property type="entry name" value="Rossmann-like_a/b/a_fold"/>
</dbReference>
<protein>
    <recommendedName>
        <fullName evidence="7">Glutamate--tRNA ligase</fullName>
        <ecNumber evidence="7">6.1.1.17</ecNumber>
    </recommendedName>
    <alternativeName>
        <fullName evidence="7">Glutamyl-tRNA synthetase</fullName>
        <shortName evidence="7">GluRS</shortName>
    </alternativeName>
</protein>
<comment type="caution">
    <text evidence="7">Lacks conserved residue(s) required for the propagation of feature annotation.</text>
</comment>
<dbReference type="InterPro" id="IPR049940">
    <property type="entry name" value="GluQ/Sye"/>
</dbReference>
<feature type="domain" description="Glutamyl/glutaminyl-tRNA synthetase class Ib catalytic" evidence="8">
    <location>
        <begin position="16"/>
        <end position="331"/>
    </location>
</feature>
<keyword evidence="6 7" id="KW-0030">Aminoacyl-tRNA synthetase</keyword>
<feature type="domain" description="Aminoacyl-tRNA synthetase class I anticodon-binding" evidence="9">
    <location>
        <begin position="349"/>
        <end position="486"/>
    </location>
</feature>
<evidence type="ECO:0000256" key="5">
    <source>
        <dbReference type="ARBA" id="ARBA00022917"/>
    </source>
</evidence>
<dbReference type="NCBIfam" id="NF004315">
    <property type="entry name" value="PRK05710.1-4"/>
    <property type="match status" value="1"/>
</dbReference>
<keyword evidence="7" id="KW-0963">Cytoplasm</keyword>
<dbReference type="GO" id="GO:0000049">
    <property type="term" value="F:tRNA binding"/>
    <property type="evidence" value="ECO:0007669"/>
    <property type="project" value="InterPro"/>
</dbReference>
<feature type="short sequence motif" description="'HIGH' region" evidence="7">
    <location>
        <begin position="22"/>
        <end position="32"/>
    </location>
</feature>
<dbReference type="InterPro" id="IPR020058">
    <property type="entry name" value="Glu/Gln-tRNA-synth_Ib_cat-dom"/>
</dbReference>
<comment type="function">
    <text evidence="7">Catalyzes the attachment of glutamate to tRNA(Glu) in a two-step reaction: glutamate is first activated by ATP to form Glu-AMP and then transferred to the acceptor end of tRNA(Glu).</text>
</comment>
<dbReference type="NCBIfam" id="TIGR00464">
    <property type="entry name" value="gltX_bact"/>
    <property type="match status" value="1"/>
</dbReference>
<dbReference type="Proteomes" id="UP000252355">
    <property type="component" value="Unassembled WGS sequence"/>
</dbReference>
<dbReference type="PRINTS" id="PR00987">
    <property type="entry name" value="TRNASYNTHGLU"/>
</dbReference>
<comment type="similarity">
    <text evidence="1 7">Belongs to the class-I aminoacyl-tRNA synthetase family. Glutamate--tRNA ligase type 1 subfamily.</text>
</comment>
<evidence type="ECO:0000313" key="11">
    <source>
        <dbReference type="Proteomes" id="UP000252355"/>
    </source>
</evidence>
<keyword evidence="3 7" id="KW-0547">Nucleotide-binding</keyword>
<dbReference type="Pfam" id="PF00749">
    <property type="entry name" value="tRNA-synt_1c"/>
    <property type="match status" value="1"/>
</dbReference>
<keyword evidence="4 7" id="KW-0067">ATP-binding</keyword>
<evidence type="ECO:0000256" key="1">
    <source>
        <dbReference type="ARBA" id="ARBA00007894"/>
    </source>
</evidence>
<proteinExistence type="inferred from homology"/>
<dbReference type="InterPro" id="IPR008925">
    <property type="entry name" value="aa_tRNA-synth_I_cd-bd_sf"/>
</dbReference>
<reference evidence="10 11" key="1">
    <citation type="submission" date="2018-05" db="EMBL/GenBank/DDBJ databases">
        <title>A metagenomic window into the 2 km-deep terrestrial subsurface aquifer revealed taxonomically and functionally diverse microbial community comprising novel uncultured bacterial lineages.</title>
        <authorList>
            <person name="Kadnikov V.V."/>
            <person name="Mardanov A.V."/>
            <person name="Beletsky A.V."/>
            <person name="Banks D."/>
            <person name="Pimenov N.V."/>
            <person name="Frank Y.A."/>
            <person name="Karnachuk O.V."/>
            <person name="Ravin N.V."/>
        </authorList>
    </citation>
    <scope>NUCLEOTIDE SEQUENCE [LARGE SCALE GENOMIC DNA]</scope>
    <source>
        <strain evidence="10">BY5</strain>
    </source>
</reference>
<dbReference type="EMBL" id="QOQW01000033">
    <property type="protein sequence ID" value="RCK77780.1"/>
    <property type="molecule type" value="Genomic_DNA"/>
</dbReference>
<evidence type="ECO:0000259" key="8">
    <source>
        <dbReference type="Pfam" id="PF00749"/>
    </source>
</evidence>
<dbReference type="InterPro" id="IPR033910">
    <property type="entry name" value="GluRS_core"/>
</dbReference>
<dbReference type="InterPro" id="IPR001412">
    <property type="entry name" value="aa-tRNA-synth_I_CS"/>
</dbReference>
<dbReference type="GO" id="GO:0008270">
    <property type="term" value="F:zinc ion binding"/>
    <property type="evidence" value="ECO:0007669"/>
    <property type="project" value="InterPro"/>
</dbReference>
<comment type="subcellular location">
    <subcellularLocation>
        <location evidence="7">Cytoplasm</location>
    </subcellularLocation>
</comment>
<dbReference type="FunFam" id="3.40.50.620:FF:000045">
    <property type="entry name" value="Glutamate--tRNA ligase, mitochondrial"/>
    <property type="match status" value="1"/>
</dbReference>
<dbReference type="EC" id="6.1.1.17" evidence="7"/>
<dbReference type="Gene3D" id="1.10.10.350">
    <property type="match status" value="1"/>
</dbReference>
<dbReference type="CDD" id="cd00808">
    <property type="entry name" value="GluRS_core"/>
    <property type="match status" value="1"/>
</dbReference>
<evidence type="ECO:0000256" key="6">
    <source>
        <dbReference type="ARBA" id="ARBA00023146"/>
    </source>
</evidence>
<evidence type="ECO:0000313" key="10">
    <source>
        <dbReference type="EMBL" id="RCK77780.1"/>
    </source>
</evidence>
<evidence type="ECO:0000259" key="9">
    <source>
        <dbReference type="Pfam" id="PF19269"/>
    </source>
</evidence>
<feature type="binding site" evidence="7">
    <location>
        <position position="265"/>
    </location>
    <ligand>
        <name>ATP</name>
        <dbReference type="ChEBI" id="CHEBI:30616"/>
    </ligand>
</feature>
<evidence type="ECO:0000256" key="4">
    <source>
        <dbReference type="ARBA" id="ARBA00022840"/>
    </source>
</evidence>
<keyword evidence="2 7" id="KW-0436">Ligase</keyword>
<dbReference type="InterPro" id="IPR000924">
    <property type="entry name" value="Glu/Gln-tRNA-synth"/>
</dbReference>
<evidence type="ECO:0000256" key="7">
    <source>
        <dbReference type="HAMAP-Rule" id="MF_00022"/>
    </source>
</evidence>
<evidence type="ECO:0000256" key="2">
    <source>
        <dbReference type="ARBA" id="ARBA00022598"/>
    </source>
</evidence>
<sequence length="492" mass="54023">MSSPISSSPTSTTGPVRVRFAPSPTGYLHVGGARTALFNWLFARHHGGVFVLRIEDTDLDRSTAESEEGLLRDLRWLGLDWDEGPGVGGPHAPYRQSERRAIYQNAARALLEAGKAYPCFCPEELLEAKRKAAEAAGAPLHYDGTCRRLAESEVRRRIAAGEPYAIRMAVPPHDMVLDDLIRGRVEWKADTLGDFIILRSNGMPVYNFCVVVDDAEMEITHVLRGDDHLTNTHRQLIIYEALGKPLPRFGHVSMILGPDKAKLSKRHGTTSIGQFAAEGYLPEAMVNYLALLGWSEGNDQEVYTREELIAKFSLERIGSSAAVFDQTKLAWMNGLHIRRLAPERLGKLVAPILREAWPHDARLADPAFLRKVALLLQNHLHVLREAPAHLKPVFEGGPPADDEAAAALAVPGADALHAAFVEELAKIVDWKRETINEALKAAGKKTGMKGKNLFMPIRAKLTGLAHGPDLGLIIDVLGLAEVRRRLLGPTAG</sequence>
<dbReference type="Pfam" id="PF19269">
    <property type="entry name" value="Anticodon_2"/>
    <property type="match status" value="1"/>
</dbReference>
<comment type="catalytic activity">
    <reaction evidence="7">
        <text>tRNA(Glu) + L-glutamate + ATP = L-glutamyl-tRNA(Glu) + AMP + diphosphate</text>
        <dbReference type="Rhea" id="RHEA:23540"/>
        <dbReference type="Rhea" id="RHEA-COMP:9663"/>
        <dbReference type="Rhea" id="RHEA-COMP:9680"/>
        <dbReference type="ChEBI" id="CHEBI:29985"/>
        <dbReference type="ChEBI" id="CHEBI:30616"/>
        <dbReference type="ChEBI" id="CHEBI:33019"/>
        <dbReference type="ChEBI" id="CHEBI:78442"/>
        <dbReference type="ChEBI" id="CHEBI:78520"/>
        <dbReference type="ChEBI" id="CHEBI:456215"/>
        <dbReference type="EC" id="6.1.1.17"/>
    </reaction>
</comment>
<dbReference type="InterPro" id="IPR004527">
    <property type="entry name" value="Glu-tRNA-ligase_bac/mito"/>
</dbReference>
<feature type="short sequence motif" description="'KMSKS' region" evidence="7">
    <location>
        <begin position="262"/>
        <end position="266"/>
    </location>
</feature>
<dbReference type="SUPFAM" id="SSF52374">
    <property type="entry name" value="Nucleotidylyl transferase"/>
    <property type="match status" value="1"/>
</dbReference>
<dbReference type="Gene3D" id="3.40.50.620">
    <property type="entry name" value="HUPs"/>
    <property type="match status" value="1"/>
</dbReference>
<dbReference type="InterPro" id="IPR045462">
    <property type="entry name" value="aa-tRNA-synth_I_cd-bd"/>
</dbReference>
<dbReference type="PROSITE" id="PS00178">
    <property type="entry name" value="AA_TRNA_LIGASE_I"/>
    <property type="match status" value="1"/>
</dbReference>
<dbReference type="AlphaFoldDB" id="A0A367ZI63"/>
<dbReference type="GO" id="GO:0006424">
    <property type="term" value="P:glutamyl-tRNA aminoacylation"/>
    <property type="evidence" value="ECO:0007669"/>
    <property type="project" value="UniProtKB-UniRule"/>
</dbReference>
<dbReference type="GO" id="GO:0005524">
    <property type="term" value="F:ATP binding"/>
    <property type="evidence" value="ECO:0007669"/>
    <property type="project" value="UniProtKB-UniRule"/>
</dbReference>
<organism evidence="10 11">
    <name type="scientific">Candidatus Ozemobacter sibiricus</name>
    <dbReference type="NCBI Taxonomy" id="2268124"/>
    <lineage>
        <taxon>Bacteria</taxon>
        <taxon>Candidatus Ozemobacteria</taxon>
        <taxon>Candidatus Ozemobacterales</taxon>
        <taxon>Candidatus Ozemobacteraceae</taxon>
        <taxon>Candidatus Ozemobacter</taxon>
    </lineage>
</organism>
<dbReference type="SUPFAM" id="SSF48163">
    <property type="entry name" value="An anticodon-binding domain of class I aminoacyl-tRNA synthetases"/>
    <property type="match status" value="1"/>
</dbReference>
<dbReference type="GO" id="GO:0005737">
    <property type="term" value="C:cytoplasm"/>
    <property type="evidence" value="ECO:0007669"/>
    <property type="project" value="UniProtKB-SubCell"/>
</dbReference>
<evidence type="ECO:0000256" key="3">
    <source>
        <dbReference type="ARBA" id="ARBA00022741"/>
    </source>
</evidence>
<comment type="caution">
    <text evidence="10">The sequence shown here is derived from an EMBL/GenBank/DDBJ whole genome shotgun (WGS) entry which is preliminary data.</text>
</comment>